<keyword evidence="8" id="KW-0325">Glycoprotein</keyword>
<organism evidence="13 14">
    <name type="scientific">Talaromyces rugulosus</name>
    <name type="common">Penicillium rugulosum</name>
    <dbReference type="NCBI Taxonomy" id="121627"/>
    <lineage>
        <taxon>Eukaryota</taxon>
        <taxon>Fungi</taxon>
        <taxon>Dikarya</taxon>
        <taxon>Ascomycota</taxon>
        <taxon>Pezizomycotina</taxon>
        <taxon>Eurotiomycetes</taxon>
        <taxon>Eurotiomycetidae</taxon>
        <taxon>Eurotiales</taxon>
        <taxon>Trichocomaceae</taxon>
        <taxon>Talaromyces</taxon>
        <taxon>Talaromyces sect. Islandici</taxon>
    </lineage>
</organism>
<dbReference type="EMBL" id="CP055901">
    <property type="protein sequence ID" value="QKX61285.1"/>
    <property type="molecule type" value="Genomic_DNA"/>
</dbReference>
<evidence type="ECO:0000313" key="13">
    <source>
        <dbReference type="EMBL" id="QKX61285.1"/>
    </source>
</evidence>
<accession>A0A7H8R6S0</accession>
<evidence type="ECO:0000313" key="14">
    <source>
        <dbReference type="Proteomes" id="UP000509510"/>
    </source>
</evidence>
<evidence type="ECO:0000256" key="4">
    <source>
        <dbReference type="ARBA" id="ARBA00022729"/>
    </source>
</evidence>
<name>A0A7H8R6S0_TALRU</name>
<evidence type="ECO:0000256" key="8">
    <source>
        <dbReference type="ARBA" id="ARBA00023180"/>
    </source>
</evidence>
<keyword evidence="5 10" id="KW-0378">Hydrolase</keyword>
<keyword evidence="7 10" id="KW-0443">Lipid metabolism</keyword>
<evidence type="ECO:0000256" key="3">
    <source>
        <dbReference type="ARBA" id="ARBA00013274"/>
    </source>
</evidence>
<evidence type="ECO:0000256" key="5">
    <source>
        <dbReference type="ARBA" id="ARBA00022801"/>
    </source>
</evidence>
<keyword evidence="14" id="KW-1185">Reference proteome</keyword>
<dbReference type="GO" id="GO:0004623">
    <property type="term" value="F:phospholipase A2 activity"/>
    <property type="evidence" value="ECO:0007669"/>
    <property type="project" value="TreeGrafter"/>
</dbReference>
<dbReference type="GO" id="GO:0004622">
    <property type="term" value="F:phosphatidylcholine lysophospholipase activity"/>
    <property type="evidence" value="ECO:0007669"/>
    <property type="project" value="UniProtKB-EC"/>
</dbReference>
<evidence type="ECO:0000256" key="7">
    <source>
        <dbReference type="ARBA" id="ARBA00023098"/>
    </source>
</evidence>
<keyword evidence="6 10" id="KW-0442">Lipid degradation</keyword>
<dbReference type="RefSeq" id="XP_035347460.1">
    <property type="nucleotide sequence ID" value="XM_035491567.1"/>
</dbReference>
<dbReference type="GO" id="GO:0005783">
    <property type="term" value="C:endoplasmic reticulum"/>
    <property type="evidence" value="ECO:0007669"/>
    <property type="project" value="TreeGrafter"/>
</dbReference>
<sequence length="589" mass="63659">MLHTSGITAGNTPSGYHEASQAVSIDYRAFPNTPNGYAPVHVACPEDRPSIRSASTLSSEETSCNSSNLPNIGIAISGGGFDAFMNGAGALKALTTAPRVQLLRASSVAYCSRPLMFQLLAEVPGCSRPATVNPLQFWGNITAQVKAKEDAGFVTSSPDFWGRIQGYFSFNASHGGVDLTWSSIAKTQAFQEGDMPLPLVVSDGQYFDKSEDLPTLKEPVYDYSPWEFGTYDHSIYGFAPLEYLGTRFVNGVVPENETCVRGFDNAGFITGTSSDTWNENRTDIAAIIRTQILPLLPSNSSEAELFSYVLKDYLSAVGSTNSTVNGPAAYDPSPFYQYNKDSSPFAQDTRLTVVDGGEKLENVTFNPLIQRKRNVDVIFAVDTTNHPYPHYWPNGTSLVTTYERTLGGFANDTSFPSIPDKNTFINLGLNTHPTFFGCNSSNLTTPAPLVVYLPNHPVTYMSNMSSQESGFTNAKRDDVILNGYNIATQANGTLDSNWTTCVGCAILSRSFDRTDTAVPKACSQCFQRYCWNGTIDNQTPSTYSPSVILPSSTFVSASTSPTAHSMSTSLSPAAWSSAAILGMVLLAVI</sequence>
<evidence type="ECO:0000256" key="11">
    <source>
        <dbReference type="RuleBase" id="RU362103"/>
    </source>
</evidence>
<dbReference type="SUPFAM" id="SSF52151">
    <property type="entry name" value="FabD/lysophospholipase-like"/>
    <property type="match status" value="1"/>
</dbReference>
<dbReference type="KEGG" id="trg:TRUGW13939_08433"/>
<comment type="function">
    <text evidence="1">Catalyzes the release of fatty acids from lysophospholipids.</text>
</comment>
<dbReference type="InterPro" id="IPR002642">
    <property type="entry name" value="LysoPLipase_cat_dom"/>
</dbReference>
<dbReference type="PANTHER" id="PTHR10728">
    <property type="entry name" value="CYTOSOLIC PHOSPHOLIPASE A2"/>
    <property type="match status" value="1"/>
</dbReference>
<keyword evidence="4" id="KW-0732">Signal</keyword>
<dbReference type="AlphaFoldDB" id="A0A7H8R6S0"/>
<comment type="catalytic activity">
    <reaction evidence="9 11">
        <text>a 1-acyl-sn-glycero-3-phosphocholine + H2O = sn-glycerol 3-phosphocholine + a fatty acid + H(+)</text>
        <dbReference type="Rhea" id="RHEA:15177"/>
        <dbReference type="ChEBI" id="CHEBI:15377"/>
        <dbReference type="ChEBI" id="CHEBI:15378"/>
        <dbReference type="ChEBI" id="CHEBI:16870"/>
        <dbReference type="ChEBI" id="CHEBI:28868"/>
        <dbReference type="ChEBI" id="CHEBI:58168"/>
        <dbReference type="EC" id="3.1.1.5"/>
    </reaction>
</comment>
<comment type="similarity">
    <text evidence="2 11">Belongs to the lysophospholipase family.</text>
</comment>
<protein>
    <recommendedName>
        <fullName evidence="3 11">Lysophospholipase</fullName>
        <ecNumber evidence="3 11">3.1.1.5</ecNumber>
    </recommendedName>
</protein>
<dbReference type="PROSITE" id="PS51210">
    <property type="entry name" value="PLA2C"/>
    <property type="match status" value="1"/>
</dbReference>
<dbReference type="InterPro" id="IPR016035">
    <property type="entry name" value="Acyl_Trfase/lysoPLipase"/>
</dbReference>
<evidence type="ECO:0000256" key="2">
    <source>
        <dbReference type="ARBA" id="ARBA00008780"/>
    </source>
</evidence>
<evidence type="ECO:0000256" key="6">
    <source>
        <dbReference type="ARBA" id="ARBA00022963"/>
    </source>
</evidence>
<dbReference type="OrthoDB" id="4084751at2759"/>
<dbReference type="PANTHER" id="PTHR10728:SF33">
    <property type="entry name" value="LYSOPHOSPHOLIPASE 1-RELATED"/>
    <property type="match status" value="1"/>
</dbReference>
<dbReference type="EC" id="3.1.1.5" evidence="3 11"/>
<evidence type="ECO:0000256" key="9">
    <source>
        <dbReference type="ARBA" id="ARBA00049531"/>
    </source>
</evidence>
<dbReference type="Proteomes" id="UP000509510">
    <property type="component" value="Chromosome IV"/>
</dbReference>
<dbReference type="GO" id="GO:0005829">
    <property type="term" value="C:cytosol"/>
    <property type="evidence" value="ECO:0007669"/>
    <property type="project" value="TreeGrafter"/>
</dbReference>
<dbReference type="Pfam" id="PF01735">
    <property type="entry name" value="PLA2_B"/>
    <property type="match status" value="1"/>
</dbReference>
<evidence type="ECO:0000256" key="10">
    <source>
        <dbReference type="PROSITE-ProRule" id="PRU00555"/>
    </source>
</evidence>
<dbReference type="GO" id="GO:0046475">
    <property type="term" value="P:glycerophospholipid catabolic process"/>
    <property type="evidence" value="ECO:0007669"/>
    <property type="project" value="TreeGrafter"/>
</dbReference>
<reference evidence="14" key="1">
    <citation type="submission" date="2020-06" db="EMBL/GenBank/DDBJ databases">
        <title>A chromosome-scale genome assembly of Talaromyces rugulosus W13939.</title>
        <authorList>
            <person name="Wang B."/>
            <person name="Guo L."/>
            <person name="Ye K."/>
            <person name="Wang L."/>
        </authorList>
    </citation>
    <scope>NUCLEOTIDE SEQUENCE [LARGE SCALE GENOMIC DNA]</scope>
    <source>
        <strain evidence="14">W13939</strain>
    </source>
</reference>
<dbReference type="SMART" id="SM00022">
    <property type="entry name" value="PLAc"/>
    <property type="match status" value="1"/>
</dbReference>
<gene>
    <name evidence="13" type="ORF">TRUGW13939_08433</name>
</gene>
<proteinExistence type="inferred from homology"/>
<evidence type="ECO:0000256" key="1">
    <source>
        <dbReference type="ARBA" id="ARBA00002169"/>
    </source>
</evidence>
<dbReference type="GeneID" id="55995922"/>
<feature type="domain" description="PLA2c" evidence="12">
    <location>
        <begin position="18"/>
        <end position="536"/>
    </location>
</feature>
<dbReference type="Gene3D" id="3.40.1090.10">
    <property type="entry name" value="Cytosolic phospholipase A2 catalytic domain"/>
    <property type="match status" value="1"/>
</dbReference>
<evidence type="ECO:0000259" key="12">
    <source>
        <dbReference type="PROSITE" id="PS51210"/>
    </source>
</evidence>